<dbReference type="Pfam" id="PF18603">
    <property type="entry name" value="LAL_C2"/>
    <property type="match status" value="1"/>
</dbReference>
<dbReference type="EMBL" id="LFNT01000037">
    <property type="protein sequence ID" value="KMS71381.1"/>
    <property type="molecule type" value="Genomic_DNA"/>
</dbReference>
<keyword evidence="3 4" id="KW-0067">ATP-binding</keyword>
<dbReference type="SUPFAM" id="SSF56059">
    <property type="entry name" value="Glutathione synthetase ATP-binding domain-like"/>
    <property type="match status" value="1"/>
</dbReference>
<dbReference type="InterPro" id="IPR052032">
    <property type="entry name" value="ATP-dep_AA_Ligase"/>
</dbReference>
<dbReference type="PANTHER" id="PTHR43585:SF2">
    <property type="entry name" value="ATP-GRASP ENZYME FSQD"/>
    <property type="match status" value="1"/>
</dbReference>
<dbReference type="Gene3D" id="3.30.470.20">
    <property type="entry name" value="ATP-grasp fold, B domain"/>
    <property type="match status" value="1"/>
</dbReference>
<dbReference type="PROSITE" id="PS50975">
    <property type="entry name" value="ATP_GRASP"/>
    <property type="match status" value="1"/>
</dbReference>
<evidence type="ECO:0000256" key="3">
    <source>
        <dbReference type="ARBA" id="ARBA00022840"/>
    </source>
</evidence>
<dbReference type="AlphaFoldDB" id="A0A0J7Z5D2"/>
<dbReference type="PATRIC" id="fig|1938.3.peg.6307"/>
<dbReference type="GO" id="GO:0046872">
    <property type="term" value="F:metal ion binding"/>
    <property type="evidence" value="ECO:0007669"/>
    <property type="project" value="InterPro"/>
</dbReference>
<sequence length="418" mass="45935">MESLTQDAVLLLDPVKTGANYKPAVRDRGLAIVSVYTVEPTELRERWPSHADGDDATVYASEAADVLARLAEQPYRIRGVVPAMESAVHLAEQVAEQLGLPGNGTRLARARRNKAEMRRVTQAAGVRVPEFHLVHSLDEVPAAAEKTGFPAILKPTTGAGSHGVTLLPDAEAARHLEDQERRDLFGWEVTEWLVERYVRGREIAVNCFSFGGQHRVVDMWEYRRPDDADYDLPYWGSVQLDPDDADWQPVAEFVATVLDSLDIRSGPSHTEVKCAADGIYLIETGARLPGGPITDQWTQNSDIRPFHDALDFYLDDGSEPRLLKDAPTFHAVCGASAICNEERPGTLVAIHGLDVIEALPGVDKLLVTYQPGDQVPVTRNTKTIPLGVWVSGATRNDVIRTLDEIRDIAVIELAGQES</sequence>
<keyword evidence="2 4" id="KW-0547">Nucleotide-binding</keyword>
<keyword evidence="1" id="KW-0436">Ligase</keyword>
<dbReference type="OrthoDB" id="24041at2"/>
<organism evidence="6 7">
    <name type="scientific">Streptomyces viridochromogenes</name>
    <dbReference type="NCBI Taxonomy" id="1938"/>
    <lineage>
        <taxon>Bacteria</taxon>
        <taxon>Bacillati</taxon>
        <taxon>Actinomycetota</taxon>
        <taxon>Actinomycetes</taxon>
        <taxon>Kitasatosporales</taxon>
        <taxon>Streptomycetaceae</taxon>
        <taxon>Streptomyces</taxon>
    </lineage>
</organism>
<dbReference type="GO" id="GO:0005524">
    <property type="term" value="F:ATP binding"/>
    <property type="evidence" value="ECO:0007669"/>
    <property type="project" value="UniProtKB-UniRule"/>
</dbReference>
<feature type="domain" description="ATP-grasp" evidence="5">
    <location>
        <begin position="118"/>
        <end position="314"/>
    </location>
</feature>
<name>A0A0J7Z5D2_STRVR</name>
<evidence type="ECO:0000313" key="6">
    <source>
        <dbReference type="EMBL" id="KMS71381.1"/>
    </source>
</evidence>
<dbReference type="PANTHER" id="PTHR43585">
    <property type="entry name" value="FUMIPYRROLE BIOSYNTHESIS PROTEIN C"/>
    <property type="match status" value="1"/>
</dbReference>
<protein>
    <submittedName>
        <fullName evidence="6">Phosphoribosylglycinamide synthetase</fullName>
    </submittedName>
</protein>
<dbReference type="InterPro" id="IPR011761">
    <property type="entry name" value="ATP-grasp"/>
</dbReference>
<evidence type="ECO:0000256" key="4">
    <source>
        <dbReference type="PROSITE-ProRule" id="PRU00409"/>
    </source>
</evidence>
<evidence type="ECO:0000256" key="1">
    <source>
        <dbReference type="ARBA" id="ARBA00022598"/>
    </source>
</evidence>
<dbReference type="RefSeq" id="WP_048584116.1">
    <property type="nucleotide sequence ID" value="NZ_LFNT01000037.1"/>
</dbReference>
<dbReference type="Pfam" id="PF13535">
    <property type="entry name" value="ATP-grasp_4"/>
    <property type="match status" value="1"/>
</dbReference>
<reference evidence="6 7" key="1">
    <citation type="submission" date="2015-06" db="EMBL/GenBank/DDBJ databases">
        <authorList>
            <person name="Ju K.-S."/>
            <person name="Doroghazi J.R."/>
            <person name="Metcalf W.W."/>
        </authorList>
    </citation>
    <scope>NUCLEOTIDE SEQUENCE [LARGE SCALE GENOMIC DNA]</scope>
    <source>
        <strain evidence="6 7">NRRL 3414</strain>
    </source>
</reference>
<dbReference type="GO" id="GO:0016874">
    <property type="term" value="F:ligase activity"/>
    <property type="evidence" value="ECO:0007669"/>
    <property type="project" value="UniProtKB-KW"/>
</dbReference>
<evidence type="ECO:0000313" key="7">
    <source>
        <dbReference type="Proteomes" id="UP000037432"/>
    </source>
</evidence>
<proteinExistence type="predicted"/>
<accession>A0A0J7Z5D2</accession>
<evidence type="ECO:0000256" key="2">
    <source>
        <dbReference type="ARBA" id="ARBA00022741"/>
    </source>
</evidence>
<dbReference type="InterPro" id="IPR040570">
    <property type="entry name" value="LAL_C2"/>
</dbReference>
<gene>
    <name evidence="6" type="ORF">ACM01_27800</name>
</gene>
<dbReference type="Proteomes" id="UP000037432">
    <property type="component" value="Unassembled WGS sequence"/>
</dbReference>
<comment type="caution">
    <text evidence="6">The sequence shown here is derived from an EMBL/GenBank/DDBJ whole genome shotgun (WGS) entry which is preliminary data.</text>
</comment>
<dbReference type="Gene3D" id="3.40.50.20">
    <property type="match status" value="1"/>
</dbReference>
<evidence type="ECO:0000259" key="5">
    <source>
        <dbReference type="PROSITE" id="PS50975"/>
    </source>
</evidence>